<dbReference type="Pfam" id="PF14868">
    <property type="entry name" value="DUF4487"/>
    <property type="match status" value="1"/>
</dbReference>
<dbReference type="GeneID" id="114332074"/>
<dbReference type="EnsemblMetazoa" id="XM_028281783.2">
    <property type="protein sequence ID" value="XP_028137584.2"/>
    <property type="gene ID" value="LOC114332074"/>
</dbReference>
<protein>
    <submittedName>
        <fullName evidence="1">Uncharacterized protein</fullName>
    </submittedName>
</protein>
<evidence type="ECO:0000313" key="2">
    <source>
        <dbReference type="Proteomes" id="UP001652700"/>
    </source>
</evidence>
<reference evidence="1" key="1">
    <citation type="submission" date="2025-05" db="UniProtKB">
        <authorList>
            <consortium name="EnsemblMetazoa"/>
        </authorList>
    </citation>
    <scope>IDENTIFICATION</scope>
</reference>
<dbReference type="Proteomes" id="UP001652700">
    <property type="component" value="Unplaced"/>
</dbReference>
<proteinExistence type="predicted"/>
<organism evidence="1 2">
    <name type="scientific">Diabrotica virgifera virgifera</name>
    <name type="common">western corn rootworm</name>
    <dbReference type="NCBI Taxonomy" id="50390"/>
    <lineage>
        <taxon>Eukaryota</taxon>
        <taxon>Metazoa</taxon>
        <taxon>Ecdysozoa</taxon>
        <taxon>Arthropoda</taxon>
        <taxon>Hexapoda</taxon>
        <taxon>Insecta</taxon>
        <taxon>Pterygota</taxon>
        <taxon>Neoptera</taxon>
        <taxon>Endopterygota</taxon>
        <taxon>Coleoptera</taxon>
        <taxon>Polyphaga</taxon>
        <taxon>Cucujiformia</taxon>
        <taxon>Chrysomeloidea</taxon>
        <taxon>Chrysomelidae</taxon>
        <taxon>Galerucinae</taxon>
        <taxon>Diabroticina</taxon>
        <taxon>Diabroticites</taxon>
        <taxon>Diabrotica</taxon>
    </lineage>
</organism>
<evidence type="ECO:0000313" key="1">
    <source>
        <dbReference type="EnsemblMetazoa" id="XP_028137584.2"/>
    </source>
</evidence>
<name>A0ABM5INR9_DIAVI</name>
<dbReference type="PANTHER" id="PTHR16071">
    <property type="entry name" value="CHROMOSOME 1 OPEN READING FRAME 112"/>
    <property type="match status" value="1"/>
</dbReference>
<dbReference type="InterPro" id="IPR027902">
    <property type="entry name" value="DUF4487"/>
</dbReference>
<sequence length="826" mass="95244">MPALKNTLQKAIDDNFLLSDTCEDDFVLNILKQNLGLLLELVHILKEVLDFFAAQGEICLVDIKYTAITSIEIISSTYDHCRNSSETYKVNFNEDLLDIFKVMQEVHSIYLQIFDTSVILSEALQDDTEKNILLKVLDNLCTVSQNLFFLNLKLLATNWKGYIGIAQKFLDILKDQLDLRKPIGCLASIIDDNLSSLNDPENIKTPQIVQLTGFLVKVILKLLDIFWDSKEKNVDMIMEFCCSIYSFTPHIFSMLEYPLEIIQLIDDTIFAHMKPFVWKFMQEEQFLQGFQSKTSLLKKFPFGLLNVLNVCLEGVVMVENSLKIELDILIRLIFECCKPCFKEYFWPENNFDDLVVHIAAAVITHDIFYAKIEVILLENILQEEIWTYLLATETWCLILRNSNPRLCADTLLNLVKIYDQLNFGVNTHRLENIYLISFMRRVFGLLPDFSKSQMSRSVYAFPRVWKKIGFQHFNLPMKNIVEDVQSKTIESFENIGRDNFTTEDLINLVGNLEALSTVNYQELNLSHVDLVNTIASILELPLHNNTNDTFKYFIASFCKITNNYLTEFNNKQLYTILNQLALLSSNEFFKIHVCFALRSFCYVNKNKLLGQDGRRIFGTIVTILSNLLNSNNVVKQTVLELLEVLVQNGKEEIVKNTLMNCGNNEIVELVSNFLRKNVEKQKFNTNYFNSIGELKYRHNCVMRTHTHTAKKLKLDIDVPHQNRDNCAFRKSVQNVDPIQVNNNIEEQTATHAVKLRDYKHRPKSKMDPPVVAVEDSKGNEDDGIDEVLCRIKGEIKCLTRALKTEKLSSKNVSDLKIITSQLSSLM</sequence>
<dbReference type="RefSeq" id="XP_028137584.2">
    <property type="nucleotide sequence ID" value="XM_028281783.2"/>
</dbReference>
<accession>A0ABM5INR9</accession>
<keyword evidence="2" id="KW-1185">Reference proteome</keyword>
<dbReference type="PANTHER" id="PTHR16071:SF2">
    <property type="entry name" value="FIGNL1-INTERACTING REGULATOR OF RECOMBINATION AND MITOSIS"/>
    <property type="match status" value="1"/>
</dbReference>